<feature type="compositionally biased region" description="Polar residues" evidence="1">
    <location>
        <begin position="8"/>
        <end position="22"/>
    </location>
</feature>
<evidence type="ECO:0000313" key="3">
    <source>
        <dbReference type="EMBL" id="PRY46619.1"/>
    </source>
</evidence>
<dbReference type="Gene3D" id="1.10.260.40">
    <property type="entry name" value="lambda repressor-like DNA-binding domains"/>
    <property type="match status" value="1"/>
</dbReference>
<dbReference type="Proteomes" id="UP000239494">
    <property type="component" value="Unassembled WGS sequence"/>
</dbReference>
<comment type="caution">
    <text evidence="3">The sequence shown here is derived from an EMBL/GenBank/DDBJ whole genome shotgun (WGS) entry which is preliminary data.</text>
</comment>
<evidence type="ECO:0000313" key="4">
    <source>
        <dbReference type="Proteomes" id="UP000239494"/>
    </source>
</evidence>
<dbReference type="CDD" id="cd00093">
    <property type="entry name" value="HTH_XRE"/>
    <property type="match status" value="1"/>
</dbReference>
<evidence type="ECO:0000256" key="1">
    <source>
        <dbReference type="SAM" id="MobiDB-lite"/>
    </source>
</evidence>
<dbReference type="EMBL" id="PVTF01000001">
    <property type="protein sequence ID" value="PRY46619.1"/>
    <property type="molecule type" value="Genomic_DNA"/>
</dbReference>
<name>A0A2T0TLT7_9PSEU</name>
<reference evidence="3 4" key="1">
    <citation type="submission" date="2018-03" db="EMBL/GenBank/DDBJ databases">
        <title>Genomic Encyclopedia of Archaeal and Bacterial Type Strains, Phase II (KMG-II): from individual species to whole genera.</title>
        <authorList>
            <person name="Goeker M."/>
        </authorList>
    </citation>
    <scope>NUCLEOTIDE SEQUENCE [LARGE SCALE GENOMIC DNA]</scope>
    <source>
        <strain evidence="3 4">DSM 44720</strain>
    </source>
</reference>
<dbReference type="InterPro" id="IPR010982">
    <property type="entry name" value="Lambda_DNA-bd_dom_sf"/>
</dbReference>
<protein>
    <recommendedName>
        <fullName evidence="2">HTH cro/C1-type domain-containing protein</fullName>
    </recommendedName>
</protein>
<dbReference type="AlphaFoldDB" id="A0A2T0TLT7"/>
<dbReference type="SUPFAM" id="SSF47413">
    <property type="entry name" value="lambda repressor-like DNA-binding domains"/>
    <property type="match status" value="1"/>
</dbReference>
<organism evidence="3 4">
    <name type="scientific">Umezawaea tangerina</name>
    <dbReference type="NCBI Taxonomy" id="84725"/>
    <lineage>
        <taxon>Bacteria</taxon>
        <taxon>Bacillati</taxon>
        <taxon>Actinomycetota</taxon>
        <taxon>Actinomycetes</taxon>
        <taxon>Pseudonocardiales</taxon>
        <taxon>Pseudonocardiaceae</taxon>
        <taxon>Umezawaea</taxon>
    </lineage>
</organism>
<dbReference type="GO" id="GO:0003677">
    <property type="term" value="F:DNA binding"/>
    <property type="evidence" value="ECO:0007669"/>
    <property type="project" value="InterPro"/>
</dbReference>
<proteinExistence type="predicted"/>
<accession>A0A2T0TLT7</accession>
<feature type="domain" description="HTH cro/C1-type" evidence="2">
    <location>
        <begin position="7"/>
        <end position="41"/>
    </location>
</feature>
<keyword evidence="4" id="KW-1185">Reference proteome</keyword>
<dbReference type="PROSITE" id="PS50943">
    <property type="entry name" value="HTH_CROC1"/>
    <property type="match status" value="1"/>
</dbReference>
<sequence length="172" mass="18837">MTKRFPMSTASVSKIENGQRGPSPTSLGYYCDALEIGVVDLLAQVGVTYRLHRNPFSAQEPSQTTLWLDGLALYAGLPSLRTLDDPVDLVLPGEVNGIPEQCLVLPNNEVRRVREQAAEILAVDGLAALELAAESRAERWRLAAAGEGSEASKLRSNIRYVEWSRIAASCWR</sequence>
<feature type="region of interest" description="Disordered" evidence="1">
    <location>
        <begin position="1"/>
        <end position="22"/>
    </location>
</feature>
<gene>
    <name evidence="3" type="ORF">CLV43_101897</name>
</gene>
<evidence type="ECO:0000259" key="2">
    <source>
        <dbReference type="PROSITE" id="PS50943"/>
    </source>
</evidence>
<dbReference type="InterPro" id="IPR001387">
    <property type="entry name" value="Cro/C1-type_HTH"/>
</dbReference>